<dbReference type="Gene3D" id="1.10.287.130">
    <property type="match status" value="1"/>
</dbReference>
<gene>
    <name evidence="6" type="ORF">QYS49_00135</name>
</gene>
<feature type="domain" description="Histidine kinase" evidence="5">
    <location>
        <begin position="811"/>
        <end position="1021"/>
    </location>
</feature>
<name>A0AA49GAS4_9BACT</name>
<dbReference type="RefSeq" id="WP_308350887.1">
    <property type="nucleotide sequence ID" value="NZ_CP129971.1"/>
</dbReference>
<organism evidence="6 7">
    <name type="scientific">Marivirga salinarum</name>
    <dbReference type="NCBI Taxonomy" id="3059078"/>
    <lineage>
        <taxon>Bacteria</taxon>
        <taxon>Pseudomonadati</taxon>
        <taxon>Bacteroidota</taxon>
        <taxon>Cytophagia</taxon>
        <taxon>Cytophagales</taxon>
        <taxon>Marivirgaceae</taxon>
        <taxon>Marivirga</taxon>
    </lineage>
</organism>
<proteinExistence type="predicted"/>
<protein>
    <recommendedName>
        <fullName evidence="2">histidine kinase</fullName>
        <ecNumber evidence="2">2.7.13.3</ecNumber>
    </recommendedName>
</protein>
<dbReference type="InterPro" id="IPR003594">
    <property type="entry name" value="HATPase_dom"/>
</dbReference>
<dbReference type="PRINTS" id="PR00344">
    <property type="entry name" value="BCTRLSENSOR"/>
</dbReference>
<keyword evidence="4" id="KW-0472">Membrane</keyword>
<dbReference type="InterPro" id="IPR015943">
    <property type="entry name" value="WD40/YVTN_repeat-like_dom_sf"/>
</dbReference>
<dbReference type="Gene3D" id="2.60.40.10">
    <property type="entry name" value="Immunoglobulins"/>
    <property type="match status" value="1"/>
</dbReference>
<evidence type="ECO:0000313" key="7">
    <source>
        <dbReference type="Proteomes" id="UP001230496"/>
    </source>
</evidence>
<accession>A0AA49GAS4</accession>
<keyword evidence="3" id="KW-0597">Phosphoprotein</keyword>
<dbReference type="InterPro" id="IPR011110">
    <property type="entry name" value="Reg_prop"/>
</dbReference>
<reference evidence="6 7" key="1">
    <citation type="submission" date="2023-08" db="EMBL/GenBank/DDBJ databases">
        <title>Comparative genomics and taxonomic characterization of three novel marine species of genus Marivirga.</title>
        <authorList>
            <person name="Muhammad N."/>
            <person name="Kim S.-G."/>
        </authorList>
    </citation>
    <scope>NUCLEOTIDE SEQUENCE [LARGE SCALE GENOMIC DNA]</scope>
    <source>
        <strain evidence="6 7">BDSF4-3</strain>
    </source>
</reference>
<dbReference type="InterPro" id="IPR036097">
    <property type="entry name" value="HisK_dim/P_sf"/>
</dbReference>
<dbReference type="Proteomes" id="UP001230496">
    <property type="component" value="Chromosome"/>
</dbReference>
<dbReference type="PANTHER" id="PTHR43547:SF2">
    <property type="entry name" value="HYBRID SIGNAL TRANSDUCTION HISTIDINE KINASE C"/>
    <property type="match status" value="1"/>
</dbReference>
<evidence type="ECO:0000313" key="6">
    <source>
        <dbReference type="EMBL" id="WKK75922.2"/>
    </source>
</evidence>
<evidence type="ECO:0000259" key="5">
    <source>
        <dbReference type="PROSITE" id="PS50109"/>
    </source>
</evidence>
<dbReference type="EC" id="2.7.13.3" evidence="2"/>
<dbReference type="SMART" id="SM00387">
    <property type="entry name" value="HATPase_c"/>
    <property type="match status" value="1"/>
</dbReference>
<keyword evidence="4" id="KW-0812">Transmembrane</keyword>
<keyword evidence="4" id="KW-1133">Transmembrane helix</keyword>
<dbReference type="PROSITE" id="PS50109">
    <property type="entry name" value="HIS_KIN"/>
    <property type="match status" value="1"/>
</dbReference>
<dbReference type="PANTHER" id="PTHR43547">
    <property type="entry name" value="TWO-COMPONENT HISTIDINE KINASE"/>
    <property type="match status" value="1"/>
</dbReference>
<dbReference type="Pfam" id="PF00512">
    <property type="entry name" value="HisKA"/>
    <property type="match status" value="1"/>
</dbReference>
<sequence>MNKKSNRGNMIGSVLKRCSFLTFLFLNFIDYTYAQSVSKDPVPLKRLMATEWSVKSAGLVANNVTNVLQSHSGYIWLTTYNGVQKFDGYKTITFDQNELSFLRSSGFRNIYHSPVGHTLYFSSQSSGLVQYDEDSGFKQLKATHGEMPSSVEDVIIDRKGDMWIGSVNQGLFIFSGDSIYKFQHEIIENSNVLSLYEAKNGSIYIGTEGNGIFLIKDHEVKAHYNINNGLKSNIVNVISQIGDSIIAGTQSGINYIVNDKLSFSKFMEGESVNAILLSEQFLWAGSDNGLGRIDLKSGREEFVSSSGFIDMTRINDIMLDSEGSYWLATGRNGLVQLKETGIINFNRFDGLENDNINIVTQRKNGKGYFIGCDDGNIFTLNSNQIKPYEIKNAIKPTGIRDVYEQADGTVWIASYKGLLRKNGASEKMYGLLDGLPSLDLRRILEDKNGNIWVASRSGGLIKIQDEKVVKVYDRGNGLKADFILSIEEDEKGQLYLGTHSGGVVIINTNENVENISLTDNDQGIIVFNTHIDSPDVLWAVTTAGLFYVNGQKIKELTFARSYSGLSMFDWLEDDNGNVWITTNRGIIYVDKDEINKFLNKPDYKVSSRLITESDGMYDDECTGAVRSLKSNKGKLLIPTLGGVSVVSPEKINMNTDLPKVYVENLETQDSTYENQTNIKVHSQVNRYKFNYTSLSFLAPDLTRFKYKLEGFDPAFTEVSGVRSAEYTNLPPGKYTFLLFATNNHGLWTKQPAKFYFEVKPAFYETFWFYFLLALITFFLVYAIYNWRVSGIQKMNKKLMKVNSELDGFVYSASHDLRSPLASLLGLINLSRKDPTNTFDYLDKMEKSVKRLDDFIAEIIDFSSNERKEVVCDEVDFESTVYSIIDELSFLDSEDKIAKKVNIDQNGLFISDKRRIAVIFRNLISNALKYYDDSKDEPHLNIEVESNSGFARILIEDNGIGISKEDQEEVFKMFYRATERSTGSGLGLYIILETVEKLRGSIKMESEKYKGTSFHIEIPNLDPKNGKNCSSK</sequence>
<dbReference type="EMBL" id="CP129971">
    <property type="protein sequence ID" value="WKK75922.2"/>
    <property type="molecule type" value="Genomic_DNA"/>
</dbReference>
<dbReference type="InterPro" id="IPR005467">
    <property type="entry name" value="His_kinase_dom"/>
</dbReference>
<dbReference type="GO" id="GO:0000155">
    <property type="term" value="F:phosphorelay sensor kinase activity"/>
    <property type="evidence" value="ECO:0007669"/>
    <property type="project" value="InterPro"/>
</dbReference>
<dbReference type="SUPFAM" id="SSF63829">
    <property type="entry name" value="Calcium-dependent phosphotriesterase"/>
    <property type="match status" value="2"/>
</dbReference>
<evidence type="ECO:0000256" key="4">
    <source>
        <dbReference type="SAM" id="Phobius"/>
    </source>
</evidence>
<dbReference type="KEGG" id="msaa:QYS49_00135"/>
<evidence type="ECO:0000256" key="2">
    <source>
        <dbReference type="ARBA" id="ARBA00012438"/>
    </source>
</evidence>
<dbReference type="Pfam" id="PF02518">
    <property type="entry name" value="HATPase_c"/>
    <property type="match status" value="1"/>
</dbReference>
<dbReference type="Pfam" id="PF07495">
    <property type="entry name" value="Y_Y_Y"/>
    <property type="match status" value="1"/>
</dbReference>
<feature type="transmembrane region" description="Helical" evidence="4">
    <location>
        <begin position="766"/>
        <end position="786"/>
    </location>
</feature>
<evidence type="ECO:0000256" key="1">
    <source>
        <dbReference type="ARBA" id="ARBA00000085"/>
    </source>
</evidence>
<dbReference type="InterPro" id="IPR004358">
    <property type="entry name" value="Sig_transdc_His_kin-like_C"/>
</dbReference>
<keyword evidence="7" id="KW-1185">Reference proteome</keyword>
<evidence type="ECO:0000256" key="3">
    <source>
        <dbReference type="ARBA" id="ARBA00022553"/>
    </source>
</evidence>
<dbReference type="InterPro" id="IPR013783">
    <property type="entry name" value="Ig-like_fold"/>
</dbReference>
<dbReference type="InterPro" id="IPR036890">
    <property type="entry name" value="HATPase_C_sf"/>
</dbReference>
<dbReference type="CDD" id="cd00075">
    <property type="entry name" value="HATPase"/>
    <property type="match status" value="1"/>
</dbReference>
<dbReference type="Gene3D" id="3.30.565.10">
    <property type="entry name" value="Histidine kinase-like ATPase, C-terminal domain"/>
    <property type="match status" value="1"/>
</dbReference>
<dbReference type="Pfam" id="PF07494">
    <property type="entry name" value="Reg_prop"/>
    <property type="match status" value="1"/>
</dbReference>
<dbReference type="InterPro" id="IPR011123">
    <property type="entry name" value="Y_Y_Y"/>
</dbReference>
<comment type="catalytic activity">
    <reaction evidence="1">
        <text>ATP + protein L-histidine = ADP + protein N-phospho-L-histidine.</text>
        <dbReference type="EC" id="2.7.13.3"/>
    </reaction>
</comment>
<dbReference type="InterPro" id="IPR003661">
    <property type="entry name" value="HisK_dim/P_dom"/>
</dbReference>
<dbReference type="CDD" id="cd00082">
    <property type="entry name" value="HisKA"/>
    <property type="match status" value="1"/>
</dbReference>
<dbReference type="SMART" id="SM00388">
    <property type="entry name" value="HisKA"/>
    <property type="match status" value="1"/>
</dbReference>
<dbReference type="SUPFAM" id="SSF55874">
    <property type="entry name" value="ATPase domain of HSP90 chaperone/DNA topoisomerase II/histidine kinase"/>
    <property type="match status" value="1"/>
</dbReference>
<dbReference type="AlphaFoldDB" id="A0AA49GAS4"/>
<dbReference type="SUPFAM" id="SSF47384">
    <property type="entry name" value="Homodimeric domain of signal transducing histidine kinase"/>
    <property type="match status" value="1"/>
</dbReference>
<dbReference type="Gene3D" id="2.130.10.10">
    <property type="entry name" value="YVTN repeat-like/Quinoprotein amine dehydrogenase"/>
    <property type="match status" value="3"/>
</dbReference>